<feature type="region of interest" description="Disordered" evidence="9">
    <location>
        <begin position="252"/>
        <end position="366"/>
    </location>
</feature>
<dbReference type="Pfam" id="PF00001">
    <property type="entry name" value="7tm_1"/>
    <property type="match status" value="1"/>
</dbReference>
<sequence>MTMNNATAGCDQCDVIVAGHDDTLYPPAILVIGKIVTIFGILFGGTANPLILVTIATNRSPHGRFNPLITNLCVLDTVYCCCLAPTLCVQFFYGRLAVDTKLCKVLPFFTYWMLNSTVITHTSIAINRYVRIARPASYSRLYGRRQMALNIVACWAIPFVPLLLPLFNILNCYGFDPVLRMCTLVCHERLLSKVVLLYLPVVVSLAAYVRIIVIVRRSRKKVKPGGVGSPSGITVSHISGALPTAKSITVRTLAPPPTPMLAPPQPPTSTPTPTRTPSPTLAPPQSPTLRLPTMLTLAPPQSPTLAPPQSSTITPPQSPTLAPPQSPTLEHLQQLPTLELQPTRPPSPSPTLPPPPPPPPPTQRRPESKLLQMTLSIFAVFCFSFFPFSIFSQVGTRAVMEAHAVTRMLVILSPSVDPLIYVLTNRAMRRAVRNRTRCLWEW</sequence>
<accession>A0ABM1DPI6</accession>
<keyword evidence="6 10" id="KW-0472">Membrane</keyword>
<evidence type="ECO:0000256" key="1">
    <source>
        <dbReference type="ARBA" id="ARBA00004651"/>
    </source>
</evidence>
<proteinExistence type="predicted"/>
<evidence type="ECO:0000256" key="8">
    <source>
        <dbReference type="ARBA" id="ARBA00023224"/>
    </source>
</evidence>
<feature type="transmembrane region" description="Helical" evidence="10">
    <location>
        <begin position="190"/>
        <end position="213"/>
    </location>
</feature>
<dbReference type="InterPro" id="IPR017452">
    <property type="entry name" value="GPCR_Rhodpsn_7TM"/>
</dbReference>
<feature type="domain" description="G-protein coupled receptors family 1 profile" evidence="11">
    <location>
        <begin position="47"/>
        <end position="421"/>
    </location>
</feature>
<dbReference type="SUPFAM" id="SSF81321">
    <property type="entry name" value="Family A G protein-coupled receptor-like"/>
    <property type="match status" value="1"/>
</dbReference>
<name>A0ABM1DPI6_PRICU</name>
<reference evidence="13" key="1">
    <citation type="submission" date="2025-08" db="UniProtKB">
        <authorList>
            <consortium name="RefSeq"/>
        </authorList>
    </citation>
    <scope>IDENTIFICATION</scope>
</reference>
<dbReference type="PROSITE" id="PS50262">
    <property type="entry name" value="G_PROTEIN_RECEP_F1_2"/>
    <property type="match status" value="1"/>
</dbReference>
<feature type="compositionally biased region" description="Pro residues" evidence="9">
    <location>
        <begin position="343"/>
        <end position="363"/>
    </location>
</feature>
<gene>
    <name evidence="13" type="primary">LOC106804954</name>
</gene>
<dbReference type="PANTHER" id="PTHR24228:SF74">
    <property type="entry name" value="G-PROTEIN COUPLED RECEPTORS FAMILY 1 PROFILE DOMAIN-CONTAINING PROTEIN"/>
    <property type="match status" value="1"/>
</dbReference>
<dbReference type="InterPro" id="IPR000276">
    <property type="entry name" value="GPCR_Rhodpsn"/>
</dbReference>
<dbReference type="Gene3D" id="1.20.1070.10">
    <property type="entry name" value="Rhodopsin 7-helix transmembrane proteins"/>
    <property type="match status" value="1"/>
</dbReference>
<feature type="compositionally biased region" description="Pro residues" evidence="9">
    <location>
        <begin position="254"/>
        <end position="286"/>
    </location>
</feature>
<keyword evidence="3 10" id="KW-0812">Transmembrane</keyword>
<feature type="transmembrane region" description="Helical" evidence="10">
    <location>
        <begin position="370"/>
        <end position="392"/>
    </location>
</feature>
<evidence type="ECO:0000256" key="2">
    <source>
        <dbReference type="ARBA" id="ARBA00022475"/>
    </source>
</evidence>
<feature type="compositionally biased region" description="Low complexity" evidence="9">
    <location>
        <begin position="327"/>
        <end position="342"/>
    </location>
</feature>
<evidence type="ECO:0000256" key="9">
    <source>
        <dbReference type="SAM" id="MobiDB-lite"/>
    </source>
</evidence>
<dbReference type="GeneID" id="106804954"/>
<dbReference type="RefSeq" id="XP_014661857.1">
    <property type="nucleotide sequence ID" value="XM_014806371.1"/>
</dbReference>
<feature type="transmembrane region" description="Helical" evidence="10">
    <location>
        <begin position="105"/>
        <end position="126"/>
    </location>
</feature>
<feature type="transmembrane region" description="Helical" evidence="10">
    <location>
        <begin position="147"/>
        <end position="170"/>
    </location>
</feature>
<organism evidence="12 13">
    <name type="scientific">Priapulus caudatus</name>
    <name type="common">Priapulid worm</name>
    <dbReference type="NCBI Taxonomy" id="37621"/>
    <lineage>
        <taxon>Eukaryota</taxon>
        <taxon>Metazoa</taxon>
        <taxon>Ecdysozoa</taxon>
        <taxon>Scalidophora</taxon>
        <taxon>Priapulida</taxon>
        <taxon>Priapulimorpha</taxon>
        <taxon>Priapulimorphida</taxon>
        <taxon>Priapulidae</taxon>
        <taxon>Priapulus</taxon>
    </lineage>
</organism>
<evidence type="ECO:0000256" key="3">
    <source>
        <dbReference type="ARBA" id="ARBA00022692"/>
    </source>
</evidence>
<evidence type="ECO:0000313" key="13">
    <source>
        <dbReference type="RefSeq" id="XP_014661857.1"/>
    </source>
</evidence>
<keyword evidence="2" id="KW-1003">Cell membrane</keyword>
<comment type="subcellular location">
    <subcellularLocation>
        <location evidence="1">Cell membrane</location>
        <topology evidence="1">Multi-pass membrane protein</topology>
    </subcellularLocation>
</comment>
<keyword evidence="12" id="KW-1185">Reference proteome</keyword>
<evidence type="ECO:0000259" key="11">
    <source>
        <dbReference type="PROSITE" id="PS50262"/>
    </source>
</evidence>
<keyword evidence="4 10" id="KW-1133">Transmembrane helix</keyword>
<evidence type="ECO:0000256" key="7">
    <source>
        <dbReference type="ARBA" id="ARBA00023170"/>
    </source>
</evidence>
<evidence type="ECO:0000256" key="10">
    <source>
        <dbReference type="SAM" id="Phobius"/>
    </source>
</evidence>
<keyword evidence="5" id="KW-0297">G-protein coupled receptor</keyword>
<keyword evidence="7" id="KW-0675">Receptor</keyword>
<feature type="transmembrane region" description="Helical" evidence="10">
    <location>
        <begin position="68"/>
        <end position="93"/>
    </location>
</feature>
<feature type="compositionally biased region" description="Pro residues" evidence="9">
    <location>
        <begin position="316"/>
        <end position="326"/>
    </location>
</feature>
<dbReference type="Proteomes" id="UP000695022">
    <property type="component" value="Unplaced"/>
</dbReference>
<evidence type="ECO:0000256" key="6">
    <source>
        <dbReference type="ARBA" id="ARBA00023136"/>
    </source>
</evidence>
<evidence type="ECO:0000313" key="12">
    <source>
        <dbReference type="Proteomes" id="UP000695022"/>
    </source>
</evidence>
<dbReference type="PRINTS" id="PR00237">
    <property type="entry name" value="GPCRRHODOPSN"/>
</dbReference>
<evidence type="ECO:0000256" key="4">
    <source>
        <dbReference type="ARBA" id="ARBA00022989"/>
    </source>
</evidence>
<feature type="transmembrane region" description="Helical" evidence="10">
    <location>
        <begin position="404"/>
        <end position="423"/>
    </location>
</feature>
<feature type="transmembrane region" description="Helical" evidence="10">
    <location>
        <begin position="28"/>
        <end position="56"/>
    </location>
</feature>
<dbReference type="PANTHER" id="PTHR24228">
    <property type="entry name" value="B2 BRADYKININ RECEPTOR/ANGIOTENSIN II RECEPTOR"/>
    <property type="match status" value="1"/>
</dbReference>
<protein>
    <submittedName>
        <fullName evidence="13">G-protein coupled receptor moody-like</fullName>
    </submittedName>
</protein>
<keyword evidence="8" id="KW-0807">Transducer</keyword>
<evidence type="ECO:0000256" key="5">
    <source>
        <dbReference type="ARBA" id="ARBA00023040"/>
    </source>
</evidence>